<dbReference type="CDD" id="cd06260">
    <property type="entry name" value="DUF820-like"/>
    <property type="match status" value="1"/>
</dbReference>
<dbReference type="RefSeq" id="WP_183656293.1">
    <property type="nucleotide sequence ID" value="NZ_JACIBV010000001.1"/>
</dbReference>
<protein>
    <submittedName>
        <fullName evidence="2">Uma2 family endonuclease</fullName>
    </submittedName>
</protein>
<keyword evidence="3" id="KW-1185">Reference proteome</keyword>
<dbReference type="PANTHER" id="PTHR35400">
    <property type="entry name" value="SLR1083 PROTEIN"/>
    <property type="match status" value="1"/>
</dbReference>
<dbReference type="InterPro" id="IPR011335">
    <property type="entry name" value="Restrct_endonuc-II-like"/>
</dbReference>
<dbReference type="EMBL" id="JACIBV010000001">
    <property type="protein sequence ID" value="MBB3730964.1"/>
    <property type="molecule type" value="Genomic_DNA"/>
</dbReference>
<evidence type="ECO:0000313" key="2">
    <source>
        <dbReference type="EMBL" id="MBB3730964.1"/>
    </source>
</evidence>
<name>A0A7W5V7Z0_9ACTN</name>
<evidence type="ECO:0000313" key="3">
    <source>
        <dbReference type="Proteomes" id="UP000579945"/>
    </source>
</evidence>
<organism evidence="2 3">
    <name type="scientific">Nonomuraea dietziae</name>
    <dbReference type="NCBI Taxonomy" id="65515"/>
    <lineage>
        <taxon>Bacteria</taxon>
        <taxon>Bacillati</taxon>
        <taxon>Actinomycetota</taxon>
        <taxon>Actinomycetes</taxon>
        <taxon>Streptosporangiales</taxon>
        <taxon>Streptosporangiaceae</taxon>
        <taxon>Nonomuraea</taxon>
    </lineage>
</organism>
<dbReference type="SUPFAM" id="SSF52980">
    <property type="entry name" value="Restriction endonuclease-like"/>
    <property type="match status" value="1"/>
</dbReference>
<gene>
    <name evidence="2" type="ORF">FHR33_006824</name>
</gene>
<sequence length="191" mass="21406">MAKVLERPITEKPTMQESYKRACELFPAYRVELVHGRIVVNDVPTGDHNDIVSNLLMQIVSVVAANGWKLWTNIKVFLGPQADRYIPDLTIVPRDPHMWGDDEVYGDDTRLVVEVVSPSSVHDDHAVKPREYARAGVPLYLLIDPAQSVAILFSLPAEKGYQHRTQVELGTALDLPEPWKLSIDTGKLVEA</sequence>
<reference evidence="2 3" key="1">
    <citation type="submission" date="2020-08" db="EMBL/GenBank/DDBJ databases">
        <title>Sequencing the genomes of 1000 actinobacteria strains.</title>
        <authorList>
            <person name="Klenk H.-P."/>
        </authorList>
    </citation>
    <scope>NUCLEOTIDE SEQUENCE [LARGE SCALE GENOMIC DNA]</scope>
    <source>
        <strain evidence="2 3">DSM 44320</strain>
    </source>
</reference>
<dbReference type="InterPro" id="IPR012296">
    <property type="entry name" value="Nuclease_put_TT1808"/>
</dbReference>
<evidence type="ECO:0000259" key="1">
    <source>
        <dbReference type="Pfam" id="PF05685"/>
    </source>
</evidence>
<keyword evidence="2" id="KW-0378">Hydrolase</keyword>
<keyword evidence="2" id="KW-0540">Nuclease</keyword>
<feature type="domain" description="Putative restriction endonuclease" evidence="1">
    <location>
        <begin position="17"/>
        <end position="178"/>
    </location>
</feature>
<dbReference type="GO" id="GO:0004519">
    <property type="term" value="F:endonuclease activity"/>
    <property type="evidence" value="ECO:0007669"/>
    <property type="project" value="UniProtKB-KW"/>
</dbReference>
<dbReference type="Proteomes" id="UP000579945">
    <property type="component" value="Unassembled WGS sequence"/>
</dbReference>
<dbReference type="Gene3D" id="3.90.1570.10">
    <property type="entry name" value="tt1808, chain A"/>
    <property type="match status" value="1"/>
</dbReference>
<accession>A0A7W5V7Z0</accession>
<dbReference type="InterPro" id="IPR008538">
    <property type="entry name" value="Uma2"/>
</dbReference>
<keyword evidence="2" id="KW-0255">Endonuclease</keyword>
<dbReference type="GeneID" id="95393082"/>
<proteinExistence type="predicted"/>
<dbReference type="PANTHER" id="PTHR35400:SF3">
    <property type="entry name" value="SLL1072 PROTEIN"/>
    <property type="match status" value="1"/>
</dbReference>
<comment type="caution">
    <text evidence="2">The sequence shown here is derived from an EMBL/GenBank/DDBJ whole genome shotgun (WGS) entry which is preliminary data.</text>
</comment>
<dbReference type="Pfam" id="PF05685">
    <property type="entry name" value="Uma2"/>
    <property type="match status" value="1"/>
</dbReference>
<dbReference type="AlphaFoldDB" id="A0A7W5V7Z0"/>